<sequence>MIGRRRSGFVGDERRSLFDFGNRRSGLWVMRGDSCLVVGNRRSGFWVVGRSLFDVEIWAIGF</sequence>
<keyword evidence="2" id="KW-1185">Reference proteome</keyword>
<dbReference type="EMBL" id="JACJPY010000009">
    <property type="protein sequence ID" value="MBD2149461.1"/>
    <property type="molecule type" value="Genomic_DNA"/>
</dbReference>
<reference evidence="1" key="1">
    <citation type="journal article" date="2015" name="ISME J.">
        <title>Draft Genome Sequence of Streptomyces incarnatus NRRL8089, which Produces the Nucleoside Antibiotic Sinefungin.</title>
        <authorList>
            <person name="Oshima K."/>
            <person name="Hattori M."/>
            <person name="Shimizu H."/>
            <person name="Fukuda K."/>
            <person name="Nemoto M."/>
            <person name="Inagaki K."/>
            <person name="Tamura T."/>
        </authorList>
    </citation>
    <scope>NUCLEOTIDE SEQUENCE</scope>
    <source>
        <strain evidence="1">FACHB-1277</strain>
    </source>
</reference>
<protein>
    <submittedName>
        <fullName evidence="1">Uncharacterized protein</fullName>
    </submittedName>
</protein>
<organism evidence="1 2">
    <name type="scientific">Pseudanabaena cinerea FACHB-1277</name>
    <dbReference type="NCBI Taxonomy" id="2949581"/>
    <lineage>
        <taxon>Bacteria</taxon>
        <taxon>Bacillati</taxon>
        <taxon>Cyanobacteriota</taxon>
        <taxon>Cyanophyceae</taxon>
        <taxon>Pseudanabaenales</taxon>
        <taxon>Pseudanabaenaceae</taxon>
        <taxon>Pseudanabaena</taxon>
        <taxon>Pseudanabaena cinerea</taxon>
    </lineage>
</organism>
<reference evidence="1" key="2">
    <citation type="submission" date="2020-08" db="EMBL/GenBank/DDBJ databases">
        <authorList>
            <person name="Chen M."/>
            <person name="Teng W."/>
            <person name="Zhao L."/>
            <person name="Hu C."/>
            <person name="Zhou Y."/>
            <person name="Han B."/>
            <person name="Song L."/>
            <person name="Shu W."/>
        </authorList>
    </citation>
    <scope>NUCLEOTIDE SEQUENCE</scope>
    <source>
        <strain evidence="1">FACHB-1277</strain>
    </source>
</reference>
<proteinExistence type="predicted"/>
<comment type="caution">
    <text evidence="1">The sequence shown here is derived from an EMBL/GenBank/DDBJ whole genome shotgun (WGS) entry which is preliminary data.</text>
</comment>
<dbReference type="RefSeq" id="WP_190349834.1">
    <property type="nucleotide sequence ID" value="NZ_JACJPY010000009.1"/>
</dbReference>
<gene>
    <name evidence="1" type="ORF">H6F44_04870</name>
</gene>
<accession>A0A926URK0</accession>
<dbReference type="AlphaFoldDB" id="A0A926URK0"/>
<evidence type="ECO:0000313" key="2">
    <source>
        <dbReference type="Proteomes" id="UP000631421"/>
    </source>
</evidence>
<evidence type="ECO:0000313" key="1">
    <source>
        <dbReference type="EMBL" id="MBD2149461.1"/>
    </source>
</evidence>
<dbReference type="Proteomes" id="UP000631421">
    <property type="component" value="Unassembled WGS sequence"/>
</dbReference>
<name>A0A926URK0_9CYAN</name>